<name>A0AAN9T9A4_9HEMI</name>
<comment type="caution">
    <text evidence="2">The sequence shown here is derived from an EMBL/GenBank/DDBJ whole genome shotgun (WGS) entry which is preliminary data.</text>
</comment>
<dbReference type="PROSITE" id="PS50191">
    <property type="entry name" value="CRAL_TRIO"/>
    <property type="match status" value="1"/>
</dbReference>
<protein>
    <recommendedName>
        <fullName evidence="1">CRAL-TRIO domain-containing protein</fullName>
    </recommendedName>
</protein>
<dbReference type="EMBL" id="JBBCAQ010000035">
    <property type="protein sequence ID" value="KAK7578247.1"/>
    <property type="molecule type" value="Genomic_DNA"/>
</dbReference>
<evidence type="ECO:0000313" key="3">
    <source>
        <dbReference type="Proteomes" id="UP001367676"/>
    </source>
</evidence>
<keyword evidence="3" id="KW-1185">Reference proteome</keyword>
<dbReference type="CDD" id="cd00170">
    <property type="entry name" value="SEC14"/>
    <property type="match status" value="1"/>
</dbReference>
<evidence type="ECO:0000259" key="1">
    <source>
        <dbReference type="PROSITE" id="PS50191"/>
    </source>
</evidence>
<dbReference type="InterPro" id="IPR001251">
    <property type="entry name" value="CRAL-TRIO_dom"/>
</dbReference>
<reference evidence="2 3" key="1">
    <citation type="submission" date="2024-03" db="EMBL/GenBank/DDBJ databases">
        <title>Adaptation during the transition from Ophiocordyceps entomopathogen to insect associate is accompanied by gene loss and intensified selection.</title>
        <authorList>
            <person name="Ward C.M."/>
            <person name="Onetto C.A."/>
            <person name="Borneman A.R."/>
        </authorList>
    </citation>
    <scope>NUCLEOTIDE SEQUENCE [LARGE SCALE GENOMIC DNA]</scope>
    <source>
        <strain evidence="2">AWRI1</strain>
        <tissue evidence="2">Single Adult Female</tissue>
    </source>
</reference>
<dbReference type="Pfam" id="PF00650">
    <property type="entry name" value="CRAL_TRIO"/>
    <property type="match status" value="1"/>
</dbReference>
<dbReference type="Gene3D" id="3.40.525.10">
    <property type="entry name" value="CRAL-TRIO lipid binding domain"/>
    <property type="match status" value="1"/>
</dbReference>
<dbReference type="SUPFAM" id="SSF52087">
    <property type="entry name" value="CRAL/TRIO domain"/>
    <property type="match status" value="1"/>
</dbReference>
<evidence type="ECO:0000313" key="2">
    <source>
        <dbReference type="EMBL" id="KAK7578247.1"/>
    </source>
</evidence>
<proteinExistence type="predicted"/>
<dbReference type="PRINTS" id="PR00180">
    <property type="entry name" value="CRETINALDHBP"/>
</dbReference>
<gene>
    <name evidence="2" type="ORF">V9T40_010452</name>
</gene>
<feature type="domain" description="CRAL-TRIO" evidence="1">
    <location>
        <begin position="126"/>
        <end position="246"/>
    </location>
</feature>
<dbReference type="GO" id="GO:0016020">
    <property type="term" value="C:membrane"/>
    <property type="evidence" value="ECO:0007669"/>
    <property type="project" value="TreeGrafter"/>
</dbReference>
<sequence length="300" mass="34906">MTDGLSNPEAEYAKDPNIKKEDILALMEWASKQAHLPHITEYEFMLFYHCTGYSLQATKDIIDVHYDFKNYAPELFPGSFFNTALSNYNYWESAYTIDTKCVTEEKYRVIYAGLLDPSKFHCDKALLEFTKVMFMLTLKKGNCPGYVFVFDMKGMSLSHLSTLSVTLLKNYLYFVQEAIPLKVKGLHMANSNSFMEKLMIIMKPFLKKELFDVIFMHSDMNKMFKTSNVKSEFLPKEVGGQSLVPRVELIAEVRSNLSTYKNEVHEMMEKRTDRRKRVSDNKFSYDVEVLNGSFRKLEVD</sequence>
<organism evidence="2 3">
    <name type="scientific">Parthenolecanium corni</name>
    <dbReference type="NCBI Taxonomy" id="536013"/>
    <lineage>
        <taxon>Eukaryota</taxon>
        <taxon>Metazoa</taxon>
        <taxon>Ecdysozoa</taxon>
        <taxon>Arthropoda</taxon>
        <taxon>Hexapoda</taxon>
        <taxon>Insecta</taxon>
        <taxon>Pterygota</taxon>
        <taxon>Neoptera</taxon>
        <taxon>Paraneoptera</taxon>
        <taxon>Hemiptera</taxon>
        <taxon>Sternorrhyncha</taxon>
        <taxon>Coccoidea</taxon>
        <taxon>Coccidae</taxon>
        <taxon>Parthenolecanium</taxon>
    </lineage>
</organism>
<dbReference type="PANTHER" id="PTHR10174:SF213">
    <property type="entry name" value="CRAL-TRIO DOMAIN-CONTAINING PROTEIN"/>
    <property type="match status" value="1"/>
</dbReference>
<dbReference type="InterPro" id="IPR036865">
    <property type="entry name" value="CRAL-TRIO_dom_sf"/>
</dbReference>
<dbReference type="PANTHER" id="PTHR10174">
    <property type="entry name" value="ALPHA-TOCOPHEROL TRANSFER PROTEIN-RELATED"/>
    <property type="match status" value="1"/>
</dbReference>
<dbReference type="Proteomes" id="UP001367676">
    <property type="component" value="Unassembled WGS sequence"/>
</dbReference>
<dbReference type="GO" id="GO:1902936">
    <property type="term" value="F:phosphatidylinositol bisphosphate binding"/>
    <property type="evidence" value="ECO:0007669"/>
    <property type="project" value="TreeGrafter"/>
</dbReference>
<dbReference type="AlphaFoldDB" id="A0AAN9T9A4"/>
<dbReference type="SMART" id="SM00516">
    <property type="entry name" value="SEC14"/>
    <property type="match status" value="1"/>
</dbReference>
<accession>A0AAN9T9A4</accession>